<dbReference type="Proteomes" id="UP000177167">
    <property type="component" value="Unassembled WGS sequence"/>
</dbReference>
<dbReference type="EMBL" id="MGJP01000045">
    <property type="protein sequence ID" value="OGN09078.1"/>
    <property type="molecule type" value="Genomic_DNA"/>
</dbReference>
<dbReference type="AlphaFoldDB" id="A0A1F8F904"/>
<reference evidence="3 4" key="1">
    <citation type="journal article" date="2016" name="Nat. Commun.">
        <title>Thousands of microbial genomes shed light on interconnected biogeochemical processes in an aquifer system.</title>
        <authorList>
            <person name="Anantharaman K."/>
            <person name="Brown C.T."/>
            <person name="Hug L.A."/>
            <person name="Sharon I."/>
            <person name="Castelle C.J."/>
            <person name="Probst A.J."/>
            <person name="Thomas B.C."/>
            <person name="Singh A."/>
            <person name="Wilkins M.J."/>
            <person name="Karaoz U."/>
            <person name="Brodie E.L."/>
            <person name="Williams K.H."/>
            <person name="Hubbard S.S."/>
            <person name="Banfield J.F."/>
        </authorList>
    </citation>
    <scope>NUCLEOTIDE SEQUENCE [LARGE SCALE GENOMIC DNA]</scope>
</reference>
<dbReference type="PANTHER" id="PTHR34477">
    <property type="entry name" value="UPF0213 PROTEIN YHBQ"/>
    <property type="match status" value="1"/>
</dbReference>
<dbReference type="SUPFAM" id="SSF82771">
    <property type="entry name" value="GIY-YIG endonuclease"/>
    <property type="match status" value="1"/>
</dbReference>
<evidence type="ECO:0000256" key="1">
    <source>
        <dbReference type="ARBA" id="ARBA00007435"/>
    </source>
</evidence>
<dbReference type="PROSITE" id="PS50164">
    <property type="entry name" value="GIY_YIG"/>
    <property type="match status" value="1"/>
</dbReference>
<evidence type="ECO:0000259" key="2">
    <source>
        <dbReference type="PROSITE" id="PS50164"/>
    </source>
</evidence>
<comment type="similarity">
    <text evidence="1">Belongs to the UPF0213 family.</text>
</comment>
<organism evidence="3 4">
    <name type="scientific">Candidatus Yanofskybacteria bacterium RIFCSPHIGHO2_02_FULL_41_11</name>
    <dbReference type="NCBI Taxonomy" id="1802675"/>
    <lineage>
        <taxon>Bacteria</taxon>
        <taxon>Candidatus Yanofskyibacteriota</taxon>
    </lineage>
</organism>
<proteinExistence type="inferred from homology"/>
<dbReference type="SMART" id="SM00465">
    <property type="entry name" value="GIYc"/>
    <property type="match status" value="1"/>
</dbReference>
<dbReference type="Gene3D" id="3.40.1440.10">
    <property type="entry name" value="GIY-YIG endonuclease"/>
    <property type="match status" value="1"/>
</dbReference>
<evidence type="ECO:0000313" key="4">
    <source>
        <dbReference type="Proteomes" id="UP000177167"/>
    </source>
</evidence>
<sequence length="89" mass="10808">MKKLEYCVYILFSLKDKQFYTGYTTDLKQRLTDHFHGHSTNTSFRRPFILLFCEYFLSKKDAMRREEYFKTSSGKRTLKIMLRDSLTEL</sequence>
<name>A0A1F8F904_9BACT</name>
<accession>A0A1F8F904</accession>
<protein>
    <recommendedName>
        <fullName evidence="2">GIY-YIG domain-containing protein</fullName>
    </recommendedName>
</protein>
<feature type="domain" description="GIY-YIG" evidence="2">
    <location>
        <begin position="4"/>
        <end position="81"/>
    </location>
</feature>
<dbReference type="InterPro" id="IPR050190">
    <property type="entry name" value="UPF0213_domain"/>
</dbReference>
<comment type="caution">
    <text evidence="3">The sequence shown here is derived from an EMBL/GenBank/DDBJ whole genome shotgun (WGS) entry which is preliminary data.</text>
</comment>
<dbReference type="PANTHER" id="PTHR34477:SF1">
    <property type="entry name" value="UPF0213 PROTEIN YHBQ"/>
    <property type="match status" value="1"/>
</dbReference>
<gene>
    <name evidence="3" type="ORF">A3J46_06080</name>
</gene>
<dbReference type="Pfam" id="PF01541">
    <property type="entry name" value="GIY-YIG"/>
    <property type="match status" value="1"/>
</dbReference>
<dbReference type="CDD" id="cd10449">
    <property type="entry name" value="GIY-YIG_SLX1_like"/>
    <property type="match status" value="1"/>
</dbReference>
<dbReference type="InterPro" id="IPR035901">
    <property type="entry name" value="GIY-YIG_endonuc_sf"/>
</dbReference>
<evidence type="ECO:0000313" key="3">
    <source>
        <dbReference type="EMBL" id="OGN09078.1"/>
    </source>
</evidence>
<dbReference type="InterPro" id="IPR000305">
    <property type="entry name" value="GIY-YIG_endonuc"/>
</dbReference>